<dbReference type="CDD" id="cd06170">
    <property type="entry name" value="LuxR_C_like"/>
    <property type="match status" value="1"/>
</dbReference>
<dbReference type="PROSITE" id="PS50043">
    <property type="entry name" value="HTH_LUXR_2"/>
    <property type="match status" value="1"/>
</dbReference>
<keyword evidence="1" id="KW-0805">Transcription regulation</keyword>
<dbReference type="SMART" id="SM00091">
    <property type="entry name" value="PAS"/>
    <property type="match status" value="1"/>
</dbReference>
<reference evidence="7" key="1">
    <citation type="submission" date="2016-01" db="EMBL/GenBank/DDBJ databases">
        <title>Complete genome sequence of Microbulbifer sp. CCB-MM1, a halophile isolated from Matang Mangrove Forest, Perak.</title>
        <authorList>
            <person name="Moh T.H."/>
            <person name="Dinesh B."/>
            <person name="Lau N.-S."/>
            <person name="Go F."/>
            <person name="Alexander Chong S.-C."/>
        </authorList>
    </citation>
    <scope>NUCLEOTIDE SEQUENCE [LARGE SCALE GENOMIC DNA]</scope>
    <source>
        <strain evidence="7">CCB-MM1</strain>
    </source>
</reference>
<organism evidence="6 7">
    <name type="scientific">Microbulbifer aggregans</name>
    <dbReference type="NCBI Taxonomy" id="1769779"/>
    <lineage>
        <taxon>Bacteria</taxon>
        <taxon>Pseudomonadati</taxon>
        <taxon>Pseudomonadota</taxon>
        <taxon>Gammaproteobacteria</taxon>
        <taxon>Cellvibrionales</taxon>
        <taxon>Microbulbiferaceae</taxon>
        <taxon>Microbulbifer</taxon>
    </lineage>
</organism>
<dbReference type="InterPro" id="IPR000014">
    <property type="entry name" value="PAS"/>
</dbReference>
<protein>
    <submittedName>
        <fullName evidence="6">Regulatory protein SdiA</fullName>
    </submittedName>
</protein>
<keyword evidence="2" id="KW-0238">DNA-binding</keyword>
<accession>A0A1C9W4V6</accession>
<dbReference type="KEGG" id="micc:AUP74_00696"/>
<keyword evidence="3" id="KW-0804">Transcription</keyword>
<feature type="domain" description="PAS" evidence="5">
    <location>
        <begin position="31"/>
        <end position="87"/>
    </location>
</feature>
<dbReference type="PROSITE" id="PS00622">
    <property type="entry name" value="HTH_LUXR_1"/>
    <property type="match status" value="1"/>
</dbReference>
<dbReference type="EMBL" id="CP014143">
    <property type="protein sequence ID" value="AOS96165.1"/>
    <property type="molecule type" value="Genomic_DNA"/>
</dbReference>
<dbReference type="Pfam" id="PF08447">
    <property type="entry name" value="PAS_3"/>
    <property type="match status" value="1"/>
</dbReference>
<dbReference type="SUPFAM" id="SSF55785">
    <property type="entry name" value="PYP-like sensor domain (PAS domain)"/>
    <property type="match status" value="1"/>
</dbReference>
<dbReference type="InterPro" id="IPR035965">
    <property type="entry name" value="PAS-like_dom_sf"/>
</dbReference>
<dbReference type="Gene3D" id="1.10.10.10">
    <property type="entry name" value="Winged helix-like DNA-binding domain superfamily/Winged helix DNA-binding domain"/>
    <property type="match status" value="1"/>
</dbReference>
<evidence type="ECO:0000256" key="2">
    <source>
        <dbReference type="ARBA" id="ARBA00023125"/>
    </source>
</evidence>
<feature type="domain" description="HTH luxR-type" evidence="4">
    <location>
        <begin position="191"/>
        <end position="256"/>
    </location>
</feature>
<sequence length="258" mass="29170">MKPEKELLESIWESSREHLSPESADIDLVQLDNQLSSIFTSGSSYFFIIGFDDMQLKHVSPSVRNVLGMDPEQMALQDILDRIHPEDFEFVTHAEKAAFDLIFARIPIEKRKNYKVSYCFRCKTADGSYQLFNHQAMILAADSAGRLIKSLCVHTSIEHLTAQNNHRISLIGMSEEPSFLNLDVFQVNQPKAISGPNFSEREIEIIRLMSRGMTSRDIAEVLCIAPNTVKNHRKNILNKSGCKNAGELITRCITDGLL</sequence>
<dbReference type="SUPFAM" id="SSF46894">
    <property type="entry name" value="C-terminal effector domain of the bipartite response regulators"/>
    <property type="match status" value="1"/>
</dbReference>
<evidence type="ECO:0000256" key="3">
    <source>
        <dbReference type="ARBA" id="ARBA00023163"/>
    </source>
</evidence>
<dbReference type="PRINTS" id="PR00038">
    <property type="entry name" value="HTHLUXR"/>
</dbReference>
<dbReference type="PANTHER" id="PTHR44688">
    <property type="entry name" value="DNA-BINDING TRANSCRIPTIONAL ACTIVATOR DEVR_DOSR"/>
    <property type="match status" value="1"/>
</dbReference>
<keyword evidence="7" id="KW-1185">Reference proteome</keyword>
<name>A0A1C9W4V6_9GAMM</name>
<dbReference type="Pfam" id="PF00196">
    <property type="entry name" value="GerE"/>
    <property type="match status" value="1"/>
</dbReference>
<dbReference type="InterPro" id="IPR036388">
    <property type="entry name" value="WH-like_DNA-bd_sf"/>
</dbReference>
<evidence type="ECO:0000313" key="7">
    <source>
        <dbReference type="Proteomes" id="UP000095672"/>
    </source>
</evidence>
<dbReference type="CDD" id="cd00130">
    <property type="entry name" value="PAS"/>
    <property type="match status" value="1"/>
</dbReference>
<dbReference type="GO" id="GO:0003677">
    <property type="term" value="F:DNA binding"/>
    <property type="evidence" value="ECO:0007669"/>
    <property type="project" value="UniProtKB-KW"/>
</dbReference>
<dbReference type="PROSITE" id="PS50112">
    <property type="entry name" value="PAS"/>
    <property type="match status" value="1"/>
</dbReference>
<evidence type="ECO:0000259" key="5">
    <source>
        <dbReference type="PROSITE" id="PS50112"/>
    </source>
</evidence>
<evidence type="ECO:0000259" key="4">
    <source>
        <dbReference type="PROSITE" id="PS50043"/>
    </source>
</evidence>
<dbReference type="OrthoDB" id="5736987at2"/>
<dbReference type="Proteomes" id="UP000095672">
    <property type="component" value="Chromosome"/>
</dbReference>
<dbReference type="InterPro" id="IPR016032">
    <property type="entry name" value="Sig_transdc_resp-reg_C-effctor"/>
</dbReference>
<dbReference type="SMART" id="SM00421">
    <property type="entry name" value="HTH_LUXR"/>
    <property type="match status" value="1"/>
</dbReference>
<dbReference type="GO" id="GO:0006355">
    <property type="term" value="P:regulation of DNA-templated transcription"/>
    <property type="evidence" value="ECO:0007669"/>
    <property type="project" value="InterPro"/>
</dbReference>
<dbReference type="STRING" id="1769779.AUP74_00696"/>
<proteinExistence type="predicted"/>
<dbReference type="RefSeq" id="WP_069946337.1">
    <property type="nucleotide sequence ID" value="NZ_CP014143.1"/>
</dbReference>
<evidence type="ECO:0000313" key="6">
    <source>
        <dbReference type="EMBL" id="AOS96165.1"/>
    </source>
</evidence>
<dbReference type="InterPro" id="IPR013655">
    <property type="entry name" value="PAS_fold_3"/>
</dbReference>
<dbReference type="AlphaFoldDB" id="A0A1C9W4V6"/>
<dbReference type="Gene3D" id="3.30.450.20">
    <property type="entry name" value="PAS domain"/>
    <property type="match status" value="1"/>
</dbReference>
<gene>
    <name evidence="6" type="primary">sdiA</name>
    <name evidence="6" type="ORF">AUP74_00696</name>
</gene>
<dbReference type="PANTHER" id="PTHR44688:SF16">
    <property type="entry name" value="DNA-BINDING TRANSCRIPTIONAL ACTIVATOR DEVR_DOSR"/>
    <property type="match status" value="1"/>
</dbReference>
<evidence type="ECO:0000256" key="1">
    <source>
        <dbReference type="ARBA" id="ARBA00023015"/>
    </source>
</evidence>
<dbReference type="InterPro" id="IPR000792">
    <property type="entry name" value="Tscrpt_reg_LuxR_C"/>
</dbReference>